<comment type="function">
    <text evidence="1">Catalyzes the reduction of fatty acyl-CoA to fatty alcohols.</text>
</comment>
<evidence type="ECO:0000256" key="1">
    <source>
        <dbReference type="RuleBase" id="RU363097"/>
    </source>
</evidence>
<dbReference type="Pfam" id="PF07993">
    <property type="entry name" value="NAD_binding_4"/>
    <property type="match status" value="1"/>
</dbReference>
<accession>A0ABS8S3A5</accession>
<dbReference type="Gene3D" id="3.40.50.720">
    <property type="entry name" value="NAD(P)-binding Rossmann-like Domain"/>
    <property type="match status" value="2"/>
</dbReference>
<keyword evidence="4" id="KW-1185">Reference proteome</keyword>
<protein>
    <recommendedName>
        <fullName evidence="1">Fatty acyl-CoA reductase</fullName>
        <ecNumber evidence="1">1.2.1.84</ecNumber>
    </recommendedName>
</protein>
<keyword evidence="1" id="KW-0443">Lipid metabolism</keyword>
<dbReference type="InterPro" id="IPR013120">
    <property type="entry name" value="FAR_NAD-bd"/>
</dbReference>
<dbReference type="EC" id="1.2.1.84" evidence="1"/>
<feature type="domain" description="Thioester reductase (TE)" evidence="2">
    <location>
        <begin position="1"/>
        <end position="281"/>
    </location>
</feature>
<dbReference type="PANTHER" id="PTHR11011">
    <property type="entry name" value="MALE STERILITY PROTEIN 2-RELATED"/>
    <property type="match status" value="1"/>
</dbReference>
<keyword evidence="1" id="KW-0521">NADP</keyword>
<sequence>MLRTTPKINKIYLLIRAKDKEAAFHRLTSEIIESKLFKCLKEMHGESYELFIRSKLVPVVGNIHESNLGMDIITSHQIAQEIDLIVDSAANTTWDLSHDVRQEMQETKTPHPFLDAYANGQREGLIYEKPFKMGESITKEKVTSHYQSTKFPSLNAANELDFVSKLKNAIQNNAFDKIMKDSGSREVDCRHMAKLYGWQDTYSFTKAIGEMIIDNMREDILTVIILSSGITTSYKEPFSRWVQGFRVTEPLIIFYGKGEYPCILGDPSSLIDMVVDMVVNTTMAAIAKHGYSQSPELNVYHVASSSVILIIVTTFRILL</sequence>
<proteinExistence type="inferred from homology"/>
<organism evidence="3 4">
    <name type="scientific">Datura stramonium</name>
    <name type="common">Jimsonweed</name>
    <name type="synonym">Common thornapple</name>
    <dbReference type="NCBI Taxonomy" id="4076"/>
    <lineage>
        <taxon>Eukaryota</taxon>
        <taxon>Viridiplantae</taxon>
        <taxon>Streptophyta</taxon>
        <taxon>Embryophyta</taxon>
        <taxon>Tracheophyta</taxon>
        <taxon>Spermatophyta</taxon>
        <taxon>Magnoliopsida</taxon>
        <taxon>eudicotyledons</taxon>
        <taxon>Gunneridae</taxon>
        <taxon>Pentapetalae</taxon>
        <taxon>asterids</taxon>
        <taxon>lamiids</taxon>
        <taxon>Solanales</taxon>
        <taxon>Solanaceae</taxon>
        <taxon>Solanoideae</taxon>
        <taxon>Datureae</taxon>
        <taxon>Datura</taxon>
    </lineage>
</organism>
<keyword evidence="1" id="KW-0560">Oxidoreductase</keyword>
<dbReference type="EMBL" id="JACEIK010000250">
    <property type="protein sequence ID" value="MCD7453422.1"/>
    <property type="molecule type" value="Genomic_DNA"/>
</dbReference>
<keyword evidence="1" id="KW-0444">Lipid biosynthesis</keyword>
<gene>
    <name evidence="3" type="ORF">HAX54_020838</name>
</gene>
<evidence type="ECO:0000259" key="2">
    <source>
        <dbReference type="Pfam" id="PF07993"/>
    </source>
</evidence>
<comment type="catalytic activity">
    <reaction evidence="1">
        <text>a long-chain fatty acyl-CoA + 2 NADPH + 2 H(+) = a long-chain primary fatty alcohol + 2 NADP(+) + CoA</text>
        <dbReference type="Rhea" id="RHEA:52716"/>
        <dbReference type="ChEBI" id="CHEBI:15378"/>
        <dbReference type="ChEBI" id="CHEBI:57287"/>
        <dbReference type="ChEBI" id="CHEBI:57783"/>
        <dbReference type="ChEBI" id="CHEBI:58349"/>
        <dbReference type="ChEBI" id="CHEBI:77396"/>
        <dbReference type="ChEBI" id="CHEBI:83139"/>
        <dbReference type="EC" id="1.2.1.84"/>
    </reaction>
</comment>
<name>A0ABS8S3A5_DATST</name>
<evidence type="ECO:0000313" key="4">
    <source>
        <dbReference type="Proteomes" id="UP000823775"/>
    </source>
</evidence>
<dbReference type="InterPro" id="IPR026055">
    <property type="entry name" value="FAR"/>
</dbReference>
<dbReference type="PANTHER" id="PTHR11011:SF95">
    <property type="entry name" value="FATTY ACYL-COA REDUCTASE"/>
    <property type="match status" value="1"/>
</dbReference>
<evidence type="ECO:0000313" key="3">
    <source>
        <dbReference type="EMBL" id="MCD7453422.1"/>
    </source>
</evidence>
<dbReference type="Proteomes" id="UP000823775">
    <property type="component" value="Unassembled WGS sequence"/>
</dbReference>
<comment type="caution">
    <text evidence="3">The sequence shown here is derived from an EMBL/GenBank/DDBJ whole genome shotgun (WGS) entry which is preliminary data.</text>
</comment>
<reference evidence="3 4" key="1">
    <citation type="journal article" date="2021" name="BMC Genomics">
        <title>Datura genome reveals duplications of psychoactive alkaloid biosynthetic genes and high mutation rate following tissue culture.</title>
        <authorList>
            <person name="Rajewski A."/>
            <person name="Carter-House D."/>
            <person name="Stajich J."/>
            <person name="Litt A."/>
        </authorList>
    </citation>
    <scope>NUCLEOTIDE SEQUENCE [LARGE SCALE GENOMIC DNA]</scope>
    <source>
        <strain evidence="3">AR-01</strain>
    </source>
</reference>
<comment type="similarity">
    <text evidence="1">Belongs to the fatty acyl-CoA reductase family.</text>
</comment>